<reference evidence="4" key="1">
    <citation type="submission" date="2020-10" db="EMBL/GenBank/DDBJ databases">
        <authorList>
            <person name="Gilroy R."/>
        </authorList>
    </citation>
    <scope>NUCLEOTIDE SEQUENCE</scope>
    <source>
        <strain evidence="4">CHK191-8634</strain>
    </source>
</reference>
<name>A0A9D1LLG1_9CLOT</name>
<dbReference type="Pfam" id="PF22636">
    <property type="entry name" value="FlK"/>
    <property type="match status" value="1"/>
</dbReference>
<reference evidence="4" key="2">
    <citation type="journal article" date="2021" name="PeerJ">
        <title>Extensive microbial diversity within the chicken gut microbiome revealed by metagenomics and culture.</title>
        <authorList>
            <person name="Gilroy R."/>
            <person name="Ravi A."/>
            <person name="Getino M."/>
            <person name="Pursley I."/>
            <person name="Horton D.L."/>
            <person name="Alikhan N.F."/>
            <person name="Baker D."/>
            <person name="Gharbi K."/>
            <person name="Hall N."/>
            <person name="Watson M."/>
            <person name="Adriaenssens E.M."/>
            <person name="Foster-Nyarko E."/>
            <person name="Jarju S."/>
            <person name="Secka A."/>
            <person name="Antonio M."/>
            <person name="Oren A."/>
            <person name="Chaudhuri R.R."/>
            <person name="La Ragione R."/>
            <person name="Hildebrand F."/>
            <person name="Pallen M.J."/>
        </authorList>
    </citation>
    <scope>NUCLEOTIDE SEQUENCE</scope>
    <source>
        <strain evidence="4">CHK191-8634</strain>
    </source>
</reference>
<evidence type="ECO:0000256" key="2">
    <source>
        <dbReference type="PIRSR" id="PIRSR014972-2"/>
    </source>
</evidence>
<evidence type="ECO:0000259" key="3">
    <source>
        <dbReference type="Pfam" id="PF22636"/>
    </source>
</evidence>
<feature type="binding site" evidence="2">
    <location>
        <position position="59"/>
    </location>
    <ligand>
        <name>CoA</name>
        <dbReference type="ChEBI" id="CHEBI:57287"/>
    </ligand>
</feature>
<dbReference type="InterPro" id="IPR054485">
    <property type="entry name" value="FlK-like_dom"/>
</dbReference>
<dbReference type="PANTHER" id="PTHR36934">
    <property type="entry name" value="BLR0278 PROTEIN"/>
    <property type="match status" value="1"/>
</dbReference>
<feature type="active site" evidence="1">
    <location>
        <position position="32"/>
    </location>
</feature>
<dbReference type="Proteomes" id="UP000824073">
    <property type="component" value="Unassembled WGS sequence"/>
</dbReference>
<feature type="binding site" evidence="2">
    <location>
        <position position="110"/>
    </location>
    <ligand>
        <name>substrate</name>
    </ligand>
</feature>
<evidence type="ECO:0000313" key="4">
    <source>
        <dbReference type="EMBL" id="HIU43301.1"/>
    </source>
</evidence>
<accession>A0A9D1LLG1</accession>
<dbReference type="InterPro" id="IPR029069">
    <property type="entry name" value="HotDog_dom_sf"/>
</dbReference>
<dbReference type="EMBL" id="DVMR01000033">
    <property type="protein sequence ID" value="HIU43301.1"/>
    <property type="molecule type" value="Genomic_DNA"/>
</dbReference>
<sequence length="128" mass="14132">MQPGMTHTLTAVVEPSMTAANMKSGCLDVFATPVMIAFMENVCLECVQPVLDEGMTTVGTAVNVQHLAPTPVGMQVRFECTLREIDRRRLVFDVKAFDEVSLIGEGTHERFIVEGQKFVEKCRSRTPG</sequence>
<proteinExistence type="predicted"/>
<feature type="domain" description="Fluoroacetyl-CoA-specific thioesterase-like" evidence="3">
    <location>
        <begin position="13"/>
        <end position="114"/>
    </location>
</feature>
<feature type="active site" evidence="1">
    <location>
        <position position="40"/>
    </location>
</feature>
<dbReference type="PANTHER" id="PTHR36934:SF1">
    <property type="entry name" value="THIOESTERASE DOMAIN-CONTAINING PROTEIN"/>
    <property type="match status" value="1"/>
</dbReference>
<comment type="caution">
    <text evidence="4">The sequence shown here is derived from an EMBL/GenBank/DDBJ whole genome shotgun (WGS) entry which is preliminary data.</text>
</comment>
<evidence type="ECO:0000256" key="1">
    <source>
        <dbReference type="PIRSR" id="PIRSR014972-1"/>
    </source>
</evidence>
<organism evidence="4 5">
    <name type="scientific">Candidatus Ventrousia excrementavium</name>
    <dbReference type="NCBI Taxonomy" id="2840961"/>
    <lineage>
        <taxon>Bacteria</taxon>
        <taxon>Bacillati</taxon>
        <taxon>Bacillota</taxon>
        <taxon>Clostridia</taxon>
        <taxon>Eubacteriales</taxon>
        <taxon>Clostridiaceae</taxon>
        <taxon>Clostridiaceae incertae sedis</taxon>
        <taxon>Candidatus Ventrousia</taxon>
    </lineage>
</organism>
<dbReference type="InterPro" id="IPR025540">
    <property type="entry name" value="FlK"/>
</dbReference>
<dbReference type="SUPFAM" id="SSF54637">
    <property type="entry name" value="Thioesterase/thiol ester dehydrase-isomerase"/>
    <property type="match status" value="1"/>
</dbReference>
<evidence type="ECO:0000313" key="5">
    <source>
        <dbReference type="Proteomes" id="UP000824073"/>
    </source>
</evidence>
<feature type="binding site" evidence="2">
    <location>
        <position position="59"/>
    </location>
    <ligand>
        <name>substrate</name>
    </ligand>
</feature>
<dbReference type="Gene3D" id="3.10.129.10">
    <property type="entry name" value="Hotdog Thioesterase"/>
    <property type="match status" value="1"/>
</dbReference>
<protein>
    <submittedName>
        <fullName evidence="4">Thioesterase family protein</fullName>
    </submittedName>
</protein>
<feature type="active site" evidence="1">
    <location>
        <position position="66"/>
    </location>
</feature>
<dbReference type="PIRSF" id="PIRSF014972">
    <property type="entry name" value="FlK"/>
    <property type="match status" value="1"/>
</dbReference>
<gene>
    <name evidence="4" type="ORF">IAB67_03275</name>
</gene>
<dbReference type="AlphaFoldDB" id="A0A9D1LLG1"/>